<feature type="compositionally biased region" description="Basic and acidic residues" evidence="1">
    <location>
        <begin position="1422"/>
        <end position="1437"/>
    </location>
</feature>
<sequence>MLTNIGLAARKCNEEGEFIPEDEQPPPRDTTHDWTPFGDEPSFQFAELMFEKIQSSRGDIDELLRILAKKSAEDGAGGPIYRNCADMEETIDAIEYGESNWTSFKVKYSEEITPESPAWKREEFVVHTRDSCSIVWSIVGSVDFDGHFDYVPFEEFTGPDCQRWSNFMSGRWAFQKADTIAEDPNTHGAMLVPIILGADKTTVSVGTGNQEFHPVYLSVGNVHNEMRRAHRNALVPLAFLSIPKEFDNDEEFRIFKKQVYHTSLAQILSPLRPGMTIPEVMPCPDGHFRRAIFELGPFIADYPEQVYLAGIVQGWCPKCRAAPDELETEGMPRFRNHTELLVETFDSIDLWDAFGIVADVIPFTNHFPRADIHELITPDILHQLIKGTFKDHLVSWVEEYILMTADSEREANRILADIDRRIAAVPPFPGLCRFPEGRRFKQWTGNDSKALMKVFLPAIVGYVPDNMVRCIAAFLDFCYLVRRPSHDTPCLALMAEALDRFHHYRVVFEEEGIRPNGFSLPQQHAMVHYIKNIRLFRSPNGLCSSITESKHIPVVKRPWRASNRNNPISQMIRRNTRNSKLAAIRVEFGRRRMLSGNMEGEAAALQEEGGEDEQNNAERDAMDAEGPRRVSFVRLPKRASESRPCTVPKVSFFLITPSRLHSPTPFTLYHDDELAAADLPLDECPEIRGRISVYHCASATFYAPSERSGPNGMHREIIRANPTWRKKHPRYDTILIKMDPNFDDMRGMLVGRVLRFLSFVHEKVRYPCALIEWFLKEGEESDSLTGMWVVKPEVISGHRTVGIVHLDSVVRACHLIGVSGQMIIHFYRCLTLVAKRKLVFGCIITVASIGSAIIGFVEQHEGIGIRAGVFALVVAFATGWLIKYDLRKREHDAAKDPPWMSLCSTINIESLAEEGECRVALSTWYSDKSRNSESSQGSNSSSRDMKIGGHDPYAPFGSTIPPIVEEYGDDAESGSYDGDRNSGVLMDEGDIEPPNGLRRRTGAPFDLNDDTYSKQNNPYVAHAAWGDSITRINEVDDNGNLLSIESAAPFSQGDIYHPPDGPIKVDTVLRGTRKPPKAWRKDFVKKTKLIGLVARFGGKKLATTLTNVPYCHFGNTEKLHHCIRYTPKQPPVAYDMRLDFEGTVCFVHLNRHIEFEDLAQYTTEPPVYQMRLYHPLLPWYIDIRPNSGPGCVLGNLFASIYAKLRKEIGKLDFYNNGLDDEEREEIIDAWFLRCGLEGGEAKKYGVRRVDFLKDQVIFEGLVYGTYFHASARGQAQSAPPIAPPIPPPPLSKPPQSSRPTQALDPDLSSNFRDQSRKRSDSDSRKGEGKSFGKSSIAWFWAQPPPLRPCKGGYVKKTKFVTYTVGLVEGTSAVTNETYLRPSPNWALQLDDAGLIKSITIAHECGSLSIAKEVEMAPSPEEDITRRTLEELEGESYRETVSGSESSAEGEADSSDNSDSPRHPKSEPPPQPTFDPNSDELTSGGISAIYYDEAVEKPAQLARILLNMEAPAKDQPWWPSKASEKYIDLINNADSLLKFLELCRKSPTEFSPSQVLSVITAYLTVPLRDLHEVLEAGELISLGPAGILKVSGVVDSALQFLGELVKSRKRSLDTEMSVVIEGLSESLGMIVDDVCVLRIIVPCRLFDPPPFRDLENFLRDKDGTFALTVATEQQWHISLSSKLCEQDPTEKYLEAVINDFGYCATKKMVKSELLLGGNFGLDKFLEEVVHIFLDTHNEMHESYHPKFDILASFCTMVLQRLTNDLKSSKSKPSKRPRSESSQDGRNTRSTMSATQGEREKKEKRQRTLSPEIIFVDNSEEGFEGDERSETSEEVEIDELRKGMDSIKNHMDGVGGKGLFELEEDAKTDESIPPPSNPPQRPATPPRPKPRPAYGTSRLQRERLDVADELAGKRTWDEAVLSLLAKIPHPVPSL</sequence>
<keyword evidence="5" id="KW-1185">Reference proteome</keyword>
<feature type="transmembrane region" description="Helical" evidence="2">
    <location>
        <begin position="863"/>
        <end position="882"/>
    </location>
</feature>
<feature type="domain" description="DUF6699" evidence="3">
    <location>
        <begin position="1133"/>
        <end position="1262"/>
    </location>
</feature>
<feature type="region of interest" description="Disordered" evidence="1">
    <location>
        <begin position="1764"/>
        <end position="1834"/>
    </location>
</feature>
<dbReference type="HOGENOM" id="CLU_235176_0_0_1"/>
<feature type="region of interest" description="Disordered" evidence="1">
    <location>
        <begin position="599"/>
        <end position="625"/>
    </location>
</feature>
<feature type="transmembrane region" description="Helical" evidence="2">
    <location>
        <begin position="838"/>
        <end position="857"/>
    </location>
</feature>
<protein>
    <recommendedName>
        <fullName evidence="3">DUF6699 domain-containing protein</fullName>
    </recommendedName>
</protein>
<feature type="region of interest" description="Disordered" evidence="1">
    <location>
        <begin position="1413"/>
        <end position="1481"/>
    </location>
</feature>
<evidence type="ECO:0000313" key="5">
    <source>
        <dbReference type="Proteomes" id="UP000027265"/>
    </source>
</evidence>
<feature type="compositionally biased region" description="Low complexity" evidence="1">
    <location>
        <begin position="932"/>
        <end position="942"/>
    </location>
</feature>
<feature type="region of interest" description="Disordered" evidence="1">
    <location>
        <begin position="1276"/>
        <end position="1330"/>
    </location>
</feature>
<name>A0A067Q0L5_9AGAM</name>
<dbReference type="Pfam" id="PF20415">
    <property type="entry name" value="DUF6699"/>
    <property type="match status" value="1"/>
</dbReference>
<evidence type="ECO:0000256" key="2">
    <source>
        <dbReference type="SAM" id="Phobius"/>
    </source>
</evidence>
<feature type="region of interest" description="Disordered" evidence="1">
    <location>
        <begin position="928"/>
        <end position="998"/>
    </location>
</feature>
<dbReference type="InParanoid" id="A0A067Q0L5"/>
<dbReference type="OrthoDB" id="3199698at2759"/>
<feature type="compositionally biased region" description="Basic and acidic residues" evidence="1">
    <location>
        <begin position="616"/>
        <end position="625"/>
    </location>
</feature>
<accession>A0A067Q0L5</accession>
<dbReference type="Proteomes" id="UP000027265">
    <property type="component" value="Unassembled WGS sequence"/>
</dbReference>
<keyword evidence="2" id="KW-0812">Transmembrane</keyword>
<dbReference type="InterPro" id="IPR041078">
    <property type="entry name" value="Plavaka"/>
</dbReference>
<evidence type="ECO:0000313" key="4">
    <source>
        <dbReference type="EMBL" id="KDQ56151.1"/>
    </source>
</evidence>
<dbReference type="EMBL" id="KL197723">
    <property type="protein sequence ID" value="KDQ56151.1"/>
    <property type="molecule type" value="Genomic_DNA"/>
</dbReference>
<keyword evidence="2" id="KW-1133">Transmembrane helix</keyword>
<feature type="compositionally biased region" description="Pro residues" evidence="1">
    <location>
        <begin position="1870"/>
        <end position="1885"/>
    </location>
</feature>
<organism evidence="4 5">
    <name type="scientific">Jaapia argillacea MUCL 33604</name>
    <dbReference type="NCBI Taxonomy" id="933084"/>
    <lineage>
        <taxon>Eukaryota</taxon>
        <taxon>Fungi</taxon>
        <taxon>Dikarya</taxon>
        <taxon>Basidiomycota</taxon>
        <taxon>Agaricomycotina</taxon>
        <taxon>Agaricomycetes</taxon>
        <taxon>Agaricomycetidae</taxon>
        <taxon>Jaapiales</taxon>
        <taxon>Jaapiaceae</taxon>
        <taxon>Jaapia</taxon>
    </lineage>
</organism>
<dbReference type="STRING" id="933084.A0A067Q0L5"/>
<dbReference type="InterPro" id="IPR046522">
    <property type="entry name" value="DUF6699"/>
</dbReference>
<keyword evidence="2" id="KW-0472">Membrane</keyword>
<feature type="region of interest" description="Disordered" evidence="1">
    <location>
        <begin position="1854"/>
        <end position="1900"/>
    </location>
</feature>
<reference evidence="5" key="1">
    <citation type="journal article" date="2014" name="Proc. Natl. Acad. Sci. U.S.A.">
        <title>Extensive sampling of basidiomycete genomes demonstrates inadequacy of the white-rot/brown-rot paradigm for wood decay fungi.</title>
        <authorList>
            <person name="Riley R."/>
            <person name="Salamov A.A."/>
            <person name="Brown D.W."/>
            <person name="Nagy L.G."/>
            <person name="Floudas D."/>
            <person name="Held B.W."/>
            <person name="Levasseur A."/>
            <person name="Lombard V."/>
            <person name="Morin E."/>
            <person name="Otillar R."/>
            <person name="Lindquist E.A."/>
            <person name="Sun H."/>
            <person name="LaButti K.M."/>
            <person name="Schmutz J."/>
            <person name="Jabbour D."/>
            <person name="Luo H."/>
            <person name="Baker S.E."/>
            <person name="Pisabarro A.G."/>
            <person name="Walton J.D."/>
            <person name="Blanchette R.A."/>
            <person name="Henrissat B."/>
            <person name="Martin F."/>
            <person name="Cullen D."/>
            <person name="Hibbett D.S."/>
            <person name="Grigoriev I.V."/>
        </authorList>
    </citation>
    <scope>NUCLEOTIDE SEQUENCE [LARGE SCALE GENOMIC DNA]</scope>
    <source>
        <strain evidence="5">MUCL 33604</strain>
    </source>
</reference>
<evidence type="ECO:0000256" key="1">
    <source>
        <dbReference type="SAM" id="MobiDB-lite"/>
    </source>
</evidence>
<evidence type="ECO:0000259" key="3">
    <source>
        <dbReference type="Pfam" id="PF20415"/>
    </source>
</evidence>
<gene>
    <name evidence="4" type="ORF">JAAARDRAFT_195354</name>
</gene>
<feature type="compositionally biased region" description="Pro residues" evidence="1">
    <location>
        <begin position="1280"/>
        <end position="1292"/>
    </location>
</feature>
<proteinExistence type="predicted"/>
<dbReference type="Pfam" id="PF18759">
    <property type="entry name" value="Plavaka"/>
    <property type="match status" value="1"/>
</dbReference>
<feature type="compositionally biased region" description="Basic and acidic residues" evidence="1">
    <location>
        <begin position="1313"/>
        <end position="1330"/>
    </location>
</feature>
<feature type="compositionally biased region" description="Basic and acidic residues" evidence="1">
    <location>
        <begin position="1775"/>
        <end position="1785"/>
    </location>
</feature>